<dbReference type="HOGENOM" id="CLU_000513_1_3_2"/>
<evidence type="ECO:0000259" key="20">
    <source>
        <dbReference type="PROSITE" id="PS51855"/>
    </source>
</evidence>
<dbReference type="OrthoDB" id="85487at2157"/>
<dbReference type="InterPro" id="IPR005480">
    <property type="entry name" value="CPSase_lsu_oligo"/>
</dbReference>
<evidence type="ECO:0000256" key="1">
    <source>
        <dbReference type="ARBA" id="ARBA00001936"/>
    </source>
</evidence>
<accession>D5VRZ7</accession>
<keyword evidence="5 18" id="KW-0055">Arginine biosynthesis</keyword>
<dbReference type="Pfam" id="PF02142">
    <property type="entry name" value="MGS"/>
    <property type="match status" value="1"/>
</dbReference>
<feature type="binding site" evidence="18">
    <location>
        <position position="175"/>
    </location>
    <ligand>
        <name>ATP</name>
        <dbReference type="ChEBI" id="CHEBI:30616"/>
        <label>1</label>
    </ligand>
</feature>
<dbReference type="STRING" id="573063.Metin_0683"/>
<reference evidence="21" key="1">
    <citation type="submission" date="2010-04" db="EMBL/GenBank/DDBJ databases">
        <title>Complete sequence of Methanocaldococcus infernus ME.</title>
        <authorList>
            <consortium name="US DOE Joint Genome Institute"/>
            <person name="Lucas S."/>
            <person name="Copeland A."/>
            <person name="Lapidus A."/>
            <person name="Cheng J.-F."/>
            <person name="Bruce D."/>
            <person name="Goodwin L."/>
            <person name="Pitluck S."/>
            <person name="Munk A.C."/>
            <person name="Detter J.C."/>
            <person name="Han C."/>
            <person name="Tapia R."/>
            <person name="Land M."/>
            <person name="Hauser L."/>
            <person name="Kyrpides N."/>
            <person name="Mikhailova N."/>
            <person name="Sieprawska-Lupa M."/>
            <person name="Whitman W.B."/>
            <person name="Woyke T."/>
        </authorList>
    </citation>
    <scope>NUCLEOTIDE SEQUENCE [LARGE SCALE GENOMIC DNA]</scope>
    <source>
        <strain evidence="21">ME</strain>
    </source>
</reference>
<dbReference type="GeneID" id="9131690"/>
<feature type="binding site" evidence="18">
    <location>
        <position position="816"/>
    </location>
    <ligand>
        <name>Mg(2+)</name>
        <dbReference type="ChEBI" id="CHEBI:18420"/>
        <label>3</label>
    </ligand>
</feature>
<comment type="caution">
    <text evidence="18">Lacks conserved residue(s) required for the propagation of feature annotation.</text>
</comment>
<evidence type="ECO:0000256" key="3">
    <source>
        <dbReference type="ARBA" id="ARBA00005077"/>
    </source>
</evidence>
<dbReference type="eggNOG" id="arCOG01594">
    <property type="taxonomic scope" value="Archaea"/>
</dbReference>
<evidence type="ECO:0000256" key="11">
    <source>
        <dbReference type="ARBA" id="ARBA00022840"/>
    </source>
</evidence>
<comment type="domain">
    <text evidence="18">The large subunit is composed of 2 ATP-grasp domains that are involved in binding the 2 ATP molecules needed for carbamoyl phosphate synthesis. The N-terminal ATP-grasp domain (referred to as the carboxyphosphate synthetic component) catalyzes the ATP-dependent phosphorylation of hydrogencarbonate to carboxyphosphate and the subsequent nucleophilic attack by ammonia to form a carbamate intermediate. The C-terminal ATP-grasp domain (referred to as the carbamoyl phosphate synthetic component) then catalyzes the phosphorylation of carbamate with the second ATP to form the end product carbamoyl phosphate. The reactive and unstable enzyme intermediates are sequentially channeled from one active site to the next through the interior of the protein over a distance of at least 96 A.</text>
</comment>
<feature type="binding site" evidence="18">
    <location>
        <position position="830"/>
    </location>
    <ligand>
        <name>Mn(2+)</name>
        <dbReference type="ChEBI" id="CHEBI:29035"/>
        <label>4</label>
    </ligand>
</feature>
<feature type="binding site" evidence="18">
    <location>
        <position position="299"/>
    </location>
    <ligand>
        <name>Mn(2+)</name>
        <dbReference type="ChEBI" id="CHEBI:29035"/>
        <label>1</label>
    </ligand>
</feature>
<comment type="cofactor">
    <cofactor evidence="1">
        <name>Mn(2+)</name>
        <dbReference type="ChEBI" id="CHEBI:29035"/>
    </cofactor>
</comment>
<dbReference type="Gene3D" id="3.30.470.20">
    <property type="entry name" value="ATP-grasp fold, B domain"/>
    <property type="match status" value="2"/>
</dbReference>
<dbReference type="EC" id="6.3.4.16" evidence="18"/>
<feature type="binding site" evidence="18">
    <location>
        <position position="210"/>
    </location>
    <ligand>
        <name>ATP</name>
        <dbReference type="ChEBI" id="CHEBI:30616"/>
        <label>1</label>
    </ligand>
</feature>
<feature type="binding site" evidence="18">
    <location>
        <position position="301"/>
    </location>
    <ligand>
        <name>Mn(2+)</name>
        <dbReference type="ChEBI" id="CHEBI:29035"/>
        <label>2</label>
    </ligand>
</feature>
<dbReference type="SMART" id="SM01096">
    <property type="entry name" value="CPSase_L_D3"/>
    <property type="match status" value="1"/>
</dbReference>
<feature type="binding site" evidence="18">
    <location>
        <position position="208"/>
    </location>
    <ligand>
        <name>ATP</name>
        <dbReference type="ChEBI" id="CHEBI:30616"/>
        <label>1</label>
    </ligand>
</feature>
<evidence type="ECO:0000256" key="17">
    <source>
        <dbReference type="ARBA" id="ARBA00062056"/>
    </source>
</evidence>
<comment type="subunit">
    <text evidence="17 18">Composed of two chains; the small (or glutamine) chain promotes the hydrolysis of glutamine to ammonia, which is used by the large (or ammonia) chain to synthesize carbamoyl phosphate. Tetramer of heterodimers (alpha,beta)4.</text>
</comment>
<evidence type="ECO:0000256" key="7">
    <source>
        <dbReference type="ARBA" id="ARBA00022605"/>
    </source>
</evidence>
<dbReference type="SUPFAM" id="SSF52440">
    <property type="entry name" value="PreATP-grasp domain"/>
    <property type="match status" value="2"/>
</dbReference>
<evidence type="ECO:0000256" key="16">
    <source>
        <dbReference type="ARBA" id="ARBA00057223"/>
    </source>
</evidence>
<feature type="binding site" evidence="18">
    <location>
        <position position="241"/>
    </location>
    <ligand>
        <name>ATP</name>
        <dbReference type="ChEBI" id="CHEBI:30616"/>
        <label>1</label>
    </ligand>
</feature>
<dbReference type="Proteomes" id="UP000002061">
    <property type="component" value="Chromosome"/>
</dbReference>
<dbReference type="FunFam" id="3.30.470.20:FF:000007">
    <property type="entry name" value="Carbamoyl-phosphate synthase large chain"/>
    <property type="match status" value="1"/>
</dbReference>
<keyword evidence="8" id="KW-0479">Metal-binding</keyword>
<feature type="binding site" evidence="18">
    <location>
        <position position="299"/>
    </location>
    <ligand>
        <name>ATP</name>
        <dbReference type="ChEBI" id="CHEBI:30616"/>
        <label>1</label>
    </ligand>
</feature>
<keyword evidence="7 18" id="KW-0028">Amino-acid biosynthesis</keyword>
<dbReference type="AlphaFoldDB" id="D5VRZ7"/>
<evidence type="ECO:0000256" key="4">
    <source>
        <dbReference type="ARBA" id="ARBA00009799"/>
    </source>
</evidence>
<evidence type="ECO:0000313" key="22">
    <source>
        <dbReference type="Proteomes" id="UP000002061"/>
    </source>
</evidence>
<feature type="binding site" evidence="18">
    <location>
        <position position="748"/>
    </location>
    <ligand>
        <name>ATP</name>
        <dbReference type="ChEBI" id="CHEBI:30616"/>
        <label>2</label>
    </ligand>
</feature>
<evidence type="ECO:0000256" key="5">
    <source>
        <dbReference type="ARBA" id="ARBA00022571"/>
    </source>
</evidence>
<dbReference type="Gene3D" id="1.10.1030.10">
    <property type="entry name" value="Carbamoyl-phosphate synthetase, large subunit oligomerisation domain"/>
    <property type="match status" value="1"/>
</dbReference>
<feature type="binding site" evidence="18">
    <location>
        <position position="743"/>
    </location>
    <ligand>
        <name>ATP</name>
        <dbReference type="ChEBI" id="CHEBI:30616"/>
        <label>2</label>
    </ligand>
</feature>
<feature type="binding site" evidence="18">
    <location>
        <position position="828"/>
    </location>
    <ligand>
        <name>Mg(2+)</name>
        <dbReference type="ChEBI" id="CHEBI:18420"/>
        <label>3</label>
    </ligand>
</feature>
<dbReference type="PROSITE" id="PS51257">
    <property type="entry name" value="PROKAR_LIPOPROTEIN"/>
    <property type="match status" value="1"/>
</dbReference>
<keyword evidence="12" id="KW-0460">Magnesium</keyword>
<keyword evidence="14" id="KW-0464">Manganese</keyword>
<comment type="pathway">
    <text evidence="3 18">Amino-acid biosynthesis; L-arginine biosynthesis; carbamoyl phosphate from bicarbonate: step 1/1.</text>
</comment>
<evidence type="ECO:0000256" key="12">
    <source>
        <dbReference type="ARBA" id="ARBA00022842"/>
    </source>
</evidence>
<dbReference type="GO" id="GO:0004087">
    <property type="term" value="F:carbamoyl-phosphate synthase (ammonia) activity"/>
    <property type="evidence" value="ECO:0007669"/>
    <property type="project" value="UniProtKB-EC"/>
</dbReference>
<dbReference type="InterPro" id="IPR011607">
    <property type="entry name" value="MGS-like_dom"/>
</dbReference>
<feature type="binding site" evidence="18">
    <location>
        <position position="816"/>
    </location>
    <ligand>
        <name>ATP</name>
        <dbReference type="ChEBI" id="CHEBI:30616"/>
        <label>2</label>
    </ligand>
</feature>
<feature type="binding site" evidence="18">
    <location>
        <position position="129"/>
    </location>
    <ligand>
        <name>ATP</name>
        <dbReference type="ChEBI" id="CHEBI:30616"/>
        <label>1</label>
    </ligand>
</feature>
<gene>
    <name evidence="18" type="primary">carB</name>
    <name evidence="21" type="ordered locus">Metin_0683</name>
</gene>
<feature type="domain" description="ATP-grasp" evidence="19">
    <location>
        <begin position="133"/>
        <end position="328"/>
    </location>
</feature>
<feature type="binding site" evidence="18">
    <location>
        <position position="828"/>
    </location>
    <ligand>
        <name>ATP</name>
        <dbReference type="ChEBI" id="CHEBI:30616"/>
        <label>2</label>
    </ligand>
</feature>
<feature type="binding site" evidence="18">
    <location>
        <position position="242"/>
    </location>
    <ligand>
        <name>ATP</name>
        <dbReference type="ChEBI" id="CHEBI:30616"/>
        <label>1</label>
    </ligand>
</feature>
<dbReference type="InterPro" id="IPR036897">
    <property type="entry name" value="CarbamoylP_synth_lsu_oligo_sf"/>
</dbReference>
<feature type="binding site" evidence="18">
    <location>
        <position position="169"/>
    </location>
    <ligand>
        <name>ATP</name>
        <dbReference type="ChEBI" id="CHEBI:30616"/>
        <label>1</label>
    </ligand>
</feature>
<keyword evidence="13 18" id="KW-0665">Pyrimidine biosynthesis</keyword>
<dbReference type="HAMAP" id="MF_01210_A">
    <property type="entry name" value="CPSase_L_chain_A"/>
    <property type="match status" value="1"/>
</dbReference>
<dbReference type="SUPFAM" id="SSF52335">
    <property type="entry name" value="Methylglyoxal synthase-like"/>
    <property type="match status" value="1"/>
</dbReference>
<dbReference type="UniPathway" id="UPA00070">
    <property type="reaction ID" value="UER00115"/>
</dbReference>
<dbReference type="RefSeq" id="WP_013100096.1">
    <property type="nucleotide sequence ID" value="NC_014122.1"/>
</dbReference>
<comment type="function">
    <text evidence="16 18">Large subunit of the glutamine-dependent carbamoyl phosphate synthetase (CPSase). CPSase catalyzes the formation of carbamoyl phosphate from the ammonia moiety of glutamine, carbonate, and phosphate donated by ATP, constituting the first step of 2 biosynthetic pathways, one leading to arginine and/or urea and the other to pyrimidine nucleotides. The large subunit (synthetase) binds the substrates ammonia (free or transferred from glutamine from the small subunit), hydrogencarbonate and ATP and carries out an ATP-coupled ligase reaction, activating hydrogencarbonate by forming carboxy phosphate which reacts with ammonia to form carbamoyl phosphate.</text>
</comment>
<dbReference type="InterPro" id="IPR016185">
    <property type="entry name" value="PreATP-grasp_dom_sf"/>
</dbReference>
<dbReference type="SUPFAM" id="SSF56059">
    <property type="entry name" value="Glutathione synthetase ATP-binding domain-like"/>
    <property type="match status" value="2"/>
</dbReference>
<feature type="binding site" evidence="18">
    <location>
        <position position="176"/>
    </location>
    <ligand>
        <name>ATP</name>
        <dbReference type="ChEBI" id="CHEBI:30616"/>
        <label>1</label>
    </ligand>
</feature>
<dbReference type="SUPFAM" id="SSF48108">
    <property type="entry name" value="Carbamoyl phosphate synthetase, large subunit connection domain"/>
    <property type="match status" value="1"/>
</dbReference>
<keyword evidence="22" id="KW-1185">Reference proteome</keyword>
<keyword evidence="10 18" id="KW-0547">Nucleotide-binding</keyword>
<dbReference type="InterPro" id="IPR005483">
    <property type="entry name" value="CPSase_dom"/>
</dbReference>
<dbReference type="PROSITE" id="PS00866">
    <property type="entry name" value="CPSASE_1"/>
    <property type="match status" value="2"/>
</dbReference>
<dbReference type="NCBIfam" id="NF003671">
    <property type="entry name" value="PRK05294.1"/>
    <property type="match status" value="1"/>
</dbReference>
<feature type="binding site" evidence="18">
    <location>
        <position position="299"/>
    </location>
    <ligand>
        <name>Mg(2+)</name>
        <dbReference type="ChEBI" id="CHEBI:18420"/>
        <label>1</label>
    </ligand>
</feature>
<comment type="pathway">
    <text evidence="2 18">Pyrimidine metabolism; UMP biosynthesis via de novo pathway; (S)-dihydroorotate from bicarbonate: step 1/3.</text>
</comment>
<dbReference type="InterPro" id="IPR033937">
    <property type="entry name" value="MGS_CPS_CarB"/>
</dbReference>
<evidence type="ECO:0000256" key="9">
    <source>
        <dbReference type="ARBA" id="ARBA00022737"/>
    </source>
</evidence>
<dbReference type="FunFam" id="3.30.470.20:FF:000013">
    <property type="entry name" value="Carbamoyl-phosphate synthase large chain"/>
    <property type="match status" value="1"/>
</dbReference>
<dbReference type="PROSITE" id="PS00867">
    <property type="entry name" value="CPSASE_2"/>
    <property type="match status" value="1"/>
</dbReference>
<dbReference type="CDD" id="cd01424">
    <property type="entry name" value="MGS_CPS_II"/>
    <property type="match status" value="1"/>
</dbReference>
<comment type="similarity">
    <text evidence="4 18">Belongs to the CarB family.</text>
</comment>
<feature type="binding site" evidence="18">
    <location>
        <position position="702"/>
    </location>
    <ligand>
        <name>ATP</name>
        <dbReference type="ChEBI" id="CHEBI:30616"/>
        <label>2</label>
    </ligand>
</feature>
<evidence type="ECO:0000256" key="10">
    <source>
        <dbReference type="ARBA" id="ARBA00022741"/>
    </source>
</evidence>
<evidence type="ECO:0000259" key="19">
    <source>
        <dbReference type="PROSITE" id="PS50975"/>
    </source>
</evidence>
<dbReference type="Gene3D" id="3.40.50.1380">
    <property type="entry name" value="Methylglyoxal synthase-like domain"/>
    <property type="match status" value="1"/>
</dbReference>
<feature type="binding site" evidence="18">
    <location>
        <position position="775"/>
    </location>
    <ligand>
        <name>ATP</name>
        <dbReference type="ChEBI" id="CHEBI:30616"/>
        <label>2</label>
    </ligand>
</feature>
<dbReference type="FunFam" id="1.10.1030.10:FF:000002">
    <property type="entry name" value="Carbamoyl-phosphate synthase large chain"/>
    <property type="match status" value="1"/>
</dbReference>
<dbReference type="EC" id="6.3.5.5" evidence="18"/>
<feature type="binding site" evidence="18">
    <location>
        <position position="828"/>
    </location>
    <ligand>
        <name>Mn(2+)</name>
        <dbReference type="ChEBI" id="CHEBI:29035"/>
        <label>4</label>
    </ligand>
</feature>
<proteinExistence type="inferred from homology"/>
<dbReference type="NCBIfam" id="NF009455">
    <property type="entry name" value="PRK12815.1"/>
    <property type="match status" value="1"/>
</dbReference>
<feature type="region of interest" description="Carboxyphosphate synthetic domain" evidence="18">
    <location>
        <begin position="1"/>
        <end position="401"/>
    </location>
</feature>
<sequence length="1058" mass="118480">MPKREDIKKILIIGSGPIVVGQACEFDYSGSQACKALRKLGYEVVLVNSNPATIMTDTDMADRVYIEPLTSEVLEKIIEKERPDAILPTLGGQTALNLAVELAEKGILDKYDVELIGANLEAIKRGEDRELFKECCKKAGVEVLRSKTVFSVDEALEFAEEIGYPIVVRPAFTLGGTGGGIAYNPEELKEIVSKGLEYSLKNQVLIEESVLGWKEFEYEVIRDKNDNVIIICTIENMDPMGVHTGDSITVAPAQTLSDEEYQKMRDYSIKIIRAVGVETGGSNIQFALNPKDGRIVAIEMNPRVSRSSALASKATGYPIAKVAAQLAVGLTLDEIENEITGTSAAFEPTIDYVVVKVPRWDFKKLRGADPTLTTQMKSVGEVMAIGRTFEEALQKALRGLEIGVHGLDGYRKLEKKEIEKKLRIPTPERIFYIKYALQNGFSVEEIAELTKIDKWFIRKIKNIVDMEEKMKRSRLSEDIIREAKYYGFSDTQIANIYNIEPLTFRKFRKEVVKAKYKFVDTCAAEFEAKTPYYYSTYTDREDESRVSKRKKIIILGSGPNRIGQGIEFDYCCVHTIKAVQEEGYEAIMVNCNPETVSTDYDTADKLYFDPLYWEDVLNIVENEKPDGVIVQVGGQTPLNLAKYLENYIIGTSKESIDLAEDREKFAKILEELNIPQPPNGIAYNEEEALKIAKEIGYPVLVRPSYVLGGRAMRIVYNEEELKEYIKEAVEVSEEHPVLIDKFLEDATEVDVDAICDGESVLIGGIMEHIEEAGVHSGDSACVIPPQTLSKEVIEIIKDYTRKIALKLNVKGLINIQYAIKDDKVYVLEANPRASRTVPFLSKAIGLPLAKIAAKVMLGKKLKELNVKEREPKMVCVKEAVFSFEKWPGVEIELSPEMKSTGEVMGIDKNFGLAYYKAQLAAGYKLPTEGTVLFTVGRDKEKIVDIAKGFKELGFKILATEGTYRVLKNHGIDAERVYKVFEGRPNIIDLMKSGKIDLIINISKGKEAKEAEQLIRKTAIDLRIPYITTVAGARAALEAIRSIREKDIDVYCINDFFEG</sequence>
<feature type="binding site" evidence="18">
    <location>
        <position position="828"/>
    </location>
    <ligand>
        <name>Mn(2+)</name>
        <dbReference type="ChEBI" id="CHEBI:29035"/>
        <label>3</label>
    </ligand>
</feature>
<feature type="binding site" evidence="18">
    <location>
        <position position="285"/>
    </location>
    <ligand>
        <name>ATP</name>
        <dbReference type="ChEBI" id="CHEBI:30616"/>
        <label>1</label>
    </ligand>
</feature>
<feature type="binding site" evidence="18">
    <location>
        <position position="215"/>
    </location>
    <ligand>
        <name>ATP</name>
        <dbReference type="ChEBI" id="CHEBI:30616"/>
        <label>1</label>
    </ligand>
</feature>
<feature type="binding site" evidence="18">
    <location>
        <position position="285"/>
    </location>
    <ligand>
        <name>Mg(2+)</name>
        <dbReference type="ChEBI" id="CHEBI:18420"/>
        <label>1</label>
    </ligand>
</feature>
<evidence type="ECO:0000256" key="14">
    <source>
        <dbReference type="ARBA" id="ARBA00023211"/>
    </source>
</evidence>
<evidence type="ECO:0000256" key="6">
    <source>
        <dbReference type="ARBA" id="ARBA00022598"/>
    </source>
</evidence>
<dbReference type="Pfam" id="PF02787">
    <property type="entry name" value="CPSase_L_D3"/>
    <property type="match status" value="1"/>
</dbReference>
<feature type="domain" description="MGS-like" evidence="20">
    <location>
        <begin position="923"/>
        <end position="1058"/>
    </location>
</feature>
<dbReference type="PRINTS" id="PR00098">
    <property type="entry name" value="CPSASE"/>
</dbReference>
<dbReference type="PANTHER" id="PTHR11405">
    <property type="entry name" value="CARBAMOYLTRANSFERASE FAMILY MEMBER"/>
    <property type="match status" value="1"/>
</dbReference>
<feature type="binding site" evidence="18">
    <location>
        <position position="243"/>
    </location>
    <ligand>
        <name>ATP</name>
        <dbReference type="ChEBI" id="CHEBI:30616"/>
        <label>1</label>
    </ligand>
</feature>
<dbReference type="GO" id="GO:0044205">
    <property type="term" value="P:'de novo' UMP biosynthetic process"/>
    <property type="evidence" value="ECO:0007669"/>
    <property type="project" value="UniProtKB-UniRule"/>
</dbReference>
<dbReference type="GO" id="GO:0046872">
    <property type="term" value="F:metal ion binding"/>
    <property type="evidence" value="ECO:0007669"/>
    <property type="project" value="UniProtKB-KW"/>
</dbReference>
<comment type="cofactor">
    <cofactor evidence="18">
        <name>Mg(2+)</name>
        <dbReference type="ChEBI" id="CHEBI:18420"/>
    </cofactor>
    <cofactor evidence="18">
        <name>Mn(2+)</name>
        <dbReference type="ChEBI" id="CHEBI:29035"/>
    </cofactor>
    <text evidence="18">Binds 4 Mg(2+) or Mn(2+) ions per subunit.</text>
</comment>
<dbReference type="PROSITE" id="PS50975">
    <property type="entry name" value="ATP_GRASP"/>
    <property type="match status" value="2"/>
</dbReference>
<keyword evidence="11 18" id="KW-0067">ATP-binding</keyword>
<feature type="binding site" evidence="18">
    <location>
        <position position="828"/>
    </location>
    <ligand>
        <name>Mg(2+)</name>
        <dbReference type="ChEBI" id="CHEBI:18420"/>
        <label>4</label>
    </ligand>
</feature>
<feature type="binding site" evidence="18">
    <location>
        <position position="773"/>
    </location>
    <ligand>
        <name>ATP</name>
        <dbReference type="ChEBI" id="CHEBI:30616"/>
        <label>2</label>
    </ligand>
</feature>
<name>D5VRZ7_METIM</name>
<dbReference type="GO" id="GO:0006541">
    <property type="term" value="P:glutamine metabolic process"/>
    <property type="evidence" value="ECO:0007669"/>
    <property type="project" value="TreeGrafter"/>
</dbReference>
<dbReference type="GO" id="GO:0006526">
    <property type="term" value="P:L-arginine biosynthetic process"/>
    <property type="evidence" value="ECO:0007669"/>
    <property type="project" value="UniProtKB-UniRule"/>
</dbReference>
<feature type="binding site" evidence="18">
    <location>
        <position position="741"/>
    </location>
    <ligand>
        <name>ATP</name>
        <dbReference type="ChEBI" id="CHEBI:30616"/>
        <label>2</label>
    </ligand>
</feature>
<comment type="catalytic activity">
    <reaction evidence="18">
        <text>hydrogencarbonate + L-glutamine + 2 ATP + H2O = carbamoyl phosphate + L-glutamate + 2 ADP + phosphate + 2 H(+)</text>
        <dbReference type="Rhea" id="RHEA:18633"/>
        <dbReference type="ChEBI" id="CHEBI:15377"/>
        <dbReference type="ChEBI" id="CHEBI:15378"/>
        <dbReference type="ChEBI" id="CHEBI:17544"/>
        <dbReference type="ChEBI" id="CHEBI:29985"/>
        <dbReference type="ChEBI" id="CHEBI:30616"/>
        <dbReference type="ChEBI" id="CHEBI:43474"/>
        <dbReference type="ChEBI" id="CHEBI:58228"/>
        <dbReference type="ChEBI" id="CHEBI:58359"/>
        <dbReference type="ChEBI" id="CHEBI:456216"/>
        <dbReference type="EC" id="6.3.5.5"/>
    </reaction>
</comment>
<feature type="binding site" evidence="18">
    <location>
        <position position="299"/>
    </location>
    <ligand>
        <name>Mn(2+)</name>
        <dbReference type="ChEBI" id="CHEBI:29035"/>
        <label>2</label>
    </ligand>
</feature>
<dbReference type="GO" id="GO:0004088">
    <property type="term" value="F:carbamoyl-phosphate synthase (glutamine-hydrolyzing) activity"/>
    <property type="evidence" value="ECO:0007669"/>
    <property type="project" value="UniProtKB-UniRule"/>
</dbReference>
<organism evidence="21 22">
    <name type="scientific">Methanocaldococcus infernus (strain DSM 11812 / JCM 15783 / ME)</name>
    <dbReference type="NCBI Taxonomy" id="573063"/>
    <lineage>
        <taxon>Archaea</taxon>
        <taxon>Methanobacteriati</taxon>
        <taxon>Methanobacteriota</taxon>
        <taxon>Methanomada group</taxon>
        <taxon>Methanococci</taxon>
        <taxon>Methanococcales</taxon>
        <taxon>Methanocaldococcaceae</taxon>
        <taxon>Methanocaldococcus</taxon>
    </lineage>
</organism>
<dbReference type="KEGG" id="mif:Metin_0683"/>
<keyword evidence="6 18" id="KW-0436">Ligase</keyword>
<dbReference type="SMART" id="SM00851">
    <property type="entry name" value="MGS"/>
    <property type="match status" value="1"/>
</dbReference>
<dbReference type="FunFam" id="3.40.50.20:FF:000002">
    <property type="entry name" value="Carbamoyl-phosphate synthase large chain"/>
    <property type="match status" value="1"/>
</dbReference>
<dbReference type="FunFam" id="3.40.50.20:FF:000001">
    <property type="entry name" value="Carbamoyl-phosphate synthase large chain"/>
    <property type="match status" value="1"/>
</dbReference>
<evidence type="ECO:0000256" key="18">
    <source>
        <dbReference type="HAMAP-Rule" id="MF_01210"/>
    </source>
</evidence>
<evidence type="ECO:0000256" key="13">
    <source>
        <dbReference type="ARBA" id="ARBA00022975"/>
    </source>
</evidence>
<keyword evidence="9 18" id="KW-0677">Repeat</keyword>
<dbReference type="GO" id="GO:0005737">
    <property type="term" value="C:cytoplasm"/>
    <property type="evidence" value="ECO:0007669"/>
    <property type="project" value="TreeGrafter"/>
</dbReference>
<dbReference type="InterPro" id="IPR006275">
    <property type="entry name" value="CPSase_lsu"/>
</dbReference>
<dbReference type="UniPathway" id="UPA00068">
    <property type="reaction ID" value="UER00171"/>
</dbReference>
<evidence type="ECO:0000256" key="2">
    <source>
        <dbReference type="ARBA" id="ARBA00004812"/>
    </source>
</evidence>
<feature type="binding site" evidence="18">
    <location>
        <position position="830"/>
    </location>
    <ligand>
        <name>Mg(2+)</name>
        <dbReference type="ChEBI" id="CHEBI:18420"/>
        <label>4</label>
    </ligand>
</feature>
<dbReference type="PROSITE" id="PS51855">
    <property type="entry name" value="MGS"/>
    <property type="match status" value="1"/>
</dbReference>
<dbReference type="InterPro" id="IPR058047">
    <property type="entry name" value="CPSase_preATP-grasp"/>
</dbReference>
<feature type="binding site" evidence="18">
    <location>
        <position position="301"/>
    </location>
    <ligand>
        <name>Mg(2+)</name>
        <dbReference type="ChEBI" id="CHEBI:18420"/>
        <label>2</label>
    </ligand>
</feature>
<comment type="catalytic activity">
    <reaction evidence="15 18">
        <text>hydrogencarbonate + NH4(+) + 2 ATP = carbamoyl phosphate + 2 ADP + phosphate + 2 H(+)</text>
        <dbReference type="Rhea" id="RHEA:18029"/>
        <dbReference type="ChEBI" id="CHEBI:15378"/>
        <dbReference type="ChEBI" id="CHEBI:17544"/>
        <dbReference type="ChEBI" id="CHEBI:28938"/>
        <dbReference type="ChEBI" id="CHEBI:30616"/>
        <dbReference type="ChEBI" id="CHEBI:43474"/>
        <dbReference type="ChEBI" id="CHEBI:58228"/>
        <dbReference type="ChEBI" id="CHEBI:456216"/>
        <dbReference type="EC" id="6.3.4.16"/>
    </reaction>
</comment>
<feature type="region of interest" description="Allosteric domain" evidence="18">
    <location>
        <begin position="925"/>
        <end position="1058"/>
    </location>
</feature>
<dbReference type="GO" id="GO:0005524">
    <property type="term" value="F:ATP binding"/>
    <property type="evidence" value="ECO:0007669"/>
    <property type="project" value="UniProtKB-UniRule"/>
</dbReference>
<feature type="binding site" evidence="18">
    <location>
        <position position="774"/>
    </location>
    <ligand>
        <name>ATP</name>
        <dbReference type="ChEBI" id="CHEBI:30616"/>
        <label>2</label>
    </ligand>
</feature>
<dbReference type="InterPro" id="IPR011761">
    <property type="entry name" value="ATP-grasp"/>
</dbReference>
<dbReference type="NCBIfam" id="TIGR01369">
    <property type="entry name" value="CPSaseII_lrg"/>
    <property type="match status" value="1"/>
</dbReference>
<protein>
    <recommendedName>
        <fullName evidence="18">Carbamoyl phosphate synthase large chain</fullName>
        <ecNumber evidence="18">6.3.4.16</ecNumber>
        <ecNumber evidence="18">6.3.5.5</ecNumber>
    </recommendedName>
    <alternativeName>
        <fullName evidence="18">Carbamoyl phosphate synthetase ammonia chain</fullName>
    </alternativeName>
</protein>
<feature type="domain" description="ATP-grasp" evidence="19">
    <location>
        <begin position="666"/>
        <end position="857"/>
    </location>
</feature>
<dbReference type="FunFam" id="3.30.1490.20:FF:000001">
    <property type="entry name" value="Carbamoyl-phosphate synthase large chain"/>
    <property type="match status" value="1"/>
</dbReference>
<dbReference type="InterPro" id="IPR036914">
    <property type="entry name" value="MGS-like_dom_sf"/>
</dbReference>
<dbReference type="Gene3D" id="3.40.50.20">
    <property type="match status" value="2"/>
</dbReference>
<dbReference type="Pfam" id="PF25596">
    <property type="entry name" value="CPSase_L_D1"/>
    <property type="match status" value="2"/>
</dbReference>
<evidence type="ECO:0000256" key="15">
    <source>
        <dbReference type="ARBA" id="ARBA00047359"/>
    </source>
</evidence>
<evidence type="ECO:0000256" key="8">
    <source>
        <dbReference type="ARBA" id="ARBA00022723"/>
    </source>
</evidence>
<feature type="binding site" evidence="18">
    <location>
        <position position="776"/>
    </location>
    <ligand>
        <name>ATP</name>
        <dbReference type="ChEBI" id="CHEBI:30616"/>
        <label>2</label>
    </ligand>
</feature>
<feature type="binding site" evidence="18">
    <location>
        <position position="285"/>
    </location>
    <ligand>
        <name>Mn(2+)</name>
        <dbReference type="ChEBI" id="CHEBI:29035"/>
        <label>1</label>
    </ligand>
</feature>
<dbReference type="Pfam" id="PF02786">
    <property type="entry name" value="CPSase_L_D2"/>
    <property type="match status" value="2"/>
</dbReference>
<feature type="binding site" evidence="18">
    <location>
        <position position="816"/>
    </location>
    <ligand>
        <name>Mn(2+)</name>
        <dbReference type="ChEBI" id="CHEBI:29035"/>
        <label>3</label>
    </ligand>
</feature>
<evidence type="ECO:0000313" key="21">
    <source>
        <dbReference type="EMBL" id="ADG13350.1"/>
    </source>
</evidence>
<feature type="binding site" evidence="18">
    <location>
        <position position="299"/>
    </location>
    <ligand>
        <name>Mg(2+)</name>
        <dbReference type="ChEBI" id="CHEBI:18420"/>
        <label>2</label>
    </ligand>
</feature>
<dbReference type="PANTHER" id="PTHR11405:SF53">
    <property type="entry name" value="CARBAMOYL-PHOSPHATE SYNTHASE [AMMONIA], MITOCHONDRIAL"/>
    <property type="match status" value="1"/>
</dbReference>
<dbReference type="EMBL" id="CP002009">
    <property type="protein sequence ID" value="ADG13350.1"/>
    <property type="molecule type" value="Genomic_DNA"/>
</dbReference>
<dbReference type="InterPro" id="IPR005479">
    <property type="entry name" value="CPAse_ATP-bd"/>
</dbReference>
<dbReference type="HAMAP" id="MF_01210_B">
    <property type="entry name" value="CPSase_L_chain_B"/>
    <property type="match status" value="1"/>
</dbReference>